<keyword evidence="3" id="KW-1185">Reference proteome</keyword>
<evidence type="ECO:0000313" key="2">
    <source>
        <dbReference type="EMBL" id="ORY17497.1"/>
    </source>
</evidence>
<evidence type="ECO:0000313" key="3">
    <source>
        <dbReference type="Proteomes" id="UP000193144"/>
    </source>
</evidence>
<gene>
    <name evidence="2" type="ORF">BCR34DRAFT_583644</name>
</gene>
<sequence>MTSACLRKLPTPSFRMPNEMVKKTKNRKKRGVVKPAAKTAKAPVQTVKITNGPVQKKRKVCSRKALLNPIVIGLTADLIILLLALLLLLPSAVDDNSALALHVGLTGIDGYKKPAQFLLYAIAYGVGVCYGGLQEV</sequence>
<proteinExistence type="predicted"/>
<evidence type="ECO:0000256" key="1">
    <source>
        <dbReference type="SAM" id="Phobius"/>
    </source>
</evidence>
<dbReference type="AlphaFoldDB" id="A0A1Y2A5B1"/>
<reference evidence="2 3" key="1">
    <citation type="submission" date="2016-07" db="EMBL/GenBank/DDBJ databases">
        <title>Pervasive Adenine N6-methylation of Active Genes in Fungi.</title>
        <authorList>
            <consortium name="DOE Joint Genome Institute"/>
            <person name="Mondo S.J."/>
            <person name="Dannebaum R.O."/>
            <person name="Kuo R.C."/>
            <person name="Labutti K."/>
            <person name="Haridas S."/>
            <person name="Kuo A."/>
            <person name="Salamov A."/>
            <person name="Ahrendt S.R."/>
            <person name="Lipzen A."/>
            <person name="Sullivan W."/>
            <person name="Andreopoulos W.B."/>
            <person name="Clum A."/>
            <person name="Lindquist E."/>
            <person name="Daum C."/>
            <person name="Ramamoorthy G.K."/>
            <person name="Gryganskyi A."/>
            <person name="Culley D."/>
            <person name="Magnuson J.K."/>
            <person name="James T.Y."/>
            <person name="O'Malley M.A."/>
            <person name="Stajich J.E."/>
            <person name="Spatafora J.W."/>
            <person name="Visel A."/>
            <person name="Grigoriev I.V."/>
        </authorList>
    </citation>
    <scope>NUCLEOTIDE SEQUENCE [LARGE SCALE GENOMIC DNA]</scope>
    <source>
        <strain evidence="2 3">CBS 115471</strain>
    </source>
</reference>
<comment type="caution">
    <text evidence="2">The sequence shown here is derived from an EMBL/GenBank/DDBJ whole genome shotgun (WGS) entry which is preliminary data.</text>
</comment>
<name>A0A1Y2A5B1_9PLEO</name>
<feature type="transmembrane region" description="Helical" evidence="1">
    <location>
        <begin position="65"/>
        <end position="89"/>
    </location>
</feature>
<dbReference type="Proteomes" id="UP000193144">
    <property type="component" value="Unassembled WGS sequence"/>
</dbReference>
<organism evidence="2 3">
    <name type="scientific">Clohesyomyces aquaticus</name>
    <dbReference type="NCBI Taxonomy" id="1231657"/>
    <lineage>
        <taxon>Eukaryota</taxon>
        <taxon>Fungi</taxon>
        <taxon>Dikarya</taxon>
        <taxon>Ascomycota</taxon>
        <taxon>Pezizomycotina</taxon>
        <taxon>Dothideomycetes</taxon>
        <taxon>Pleosporomycetidae</taxon>
        <taxon>Pleosporales</taxon>
        <taxon>Lindgomycetaceae</taxon>
        <taxon>Clohesyomyces</taxon>
    </lineage>
</organism>
<dbReference type="EMBL" id="MCFA01000012">
    <property type="protein sequence ID" value="ORY17497.1"/>
    <property type="molecule type" value="Genomic_DNA"/>
</dbReference>
<accession>A0A1Y2A5B1</accession>
<keyword evidence="1" id="KW-0812">Transmembrane</keyword>
<keyword evidence="1" id="KW-1133">Transmembrane helix</keyword>
<keyword evidence="1" id="KW-0472">Membrane</keyword>
<protein>
    <submittedName>
        <fullName evidence="2">Uncharacterized protein</fullName>
    </submittedName>
</protein>
<feature type="transmembrane region" description="Helical" evidence="1">
    <location>
        <begin position="115"/>
        <end position="133"/>
    </location>
</feature>